<reference evidence="3 4" key="1">
    <citation type="journal article" date="2019" name="Int. J. Syst. Evol. Microbiol.">
        <title>The Global Catalogue of Microorganisms (GCM) 10K type strain sequencing project: providing services to taxonomists for standard genome sequencing and annotation.</title>
        <authorList>
            <consortium name="The Broad Institute Genomics Platform"/>
            <consortium name="The Broad Institute Genome Sequencing Center for Infectious Disease"/>
            <person name="Wu L."/>
            <person name="Ma J."/>
        </authorList>
    </citation>
    <scope>NUCLEOTIDE SEQUENCE [LARGE SCALE GENOMIC DNA]</scope>
    <source>
        <strain evidence="3 4">RDMS1</strain>
    </source>
</reference>
<comment type="caution">
    <text evidence="3">The sequence shown here is derived from an EMBL/GenBank/DDBJ whole genome shotgun (WGS) entry which is preliminary data.</text>
</comment>
<protein>
    <submittedName>
        <fullName evidence="3">Sensor domain-containing protein</fullName>
    </submittedName>
</protein>
<keyword evidence="4" id="KW-1185">Reference proteome</keyword>
<accession>A0ABD5YIM6</accession>
<sequence>MFPLGICYFTLLTTGFLLGLPLVSIFVGIPILVGLLVVVVALAAFERMILRTLLAVDIHPTPAEKTRGLWSRTKQLVTRLQTWTAVVYLLSEFAYGSVAFGVVGSLLATTVSFLLAPLYYESTSVVVFGPIPRTDITLQLLFGWDSLLVGLTTTFALGAWQIETLTSALLISALGFVLLLVSAKCINIVIWVWSHYARIMLTTPRY</sequence>
<feature type="transmembrane region" description="Helical" evidence="1">
    <location>
        <begin position="98"/>
        <end position="120"/>
    </location>
</feature>
<evidence type="ECO:0000313" key="3">
    <source>
        <dbReference type="EMBL" id="MFC7189228.1"/>
    </source>
</evidence>
<dbReference type="EMBL" id="JBHTAX010000001">
    <property type="protein sequence ID" value="MFC7189228.1"/>
    <property type="molecule type" value="Genomic_DNA"/>
</dbReference>
<dbReference type="Pfam" id="PF13796">
    <property type="entry name" value="Sensor"/>
    <property type="match status" value="1"/>
</dbReference>
<evidence type="ECO:0000259" key="2">
    <source>
        <dbReference type="Pfam" id="PF13796"/>
    </source>
</evidence>
<proteinExistence type="predicted"/>
<keyword evidence="1" id="KW-1133">Transmembrane helix</keyword>
<dbReference type="RefSeq" id="WP_248905183.1">
    <property type="nucleotide sequence ID" value="NZ_CP109979.1"/>
</dbReference>
<dbReference type="InterPro" id="IPR025828">
    <property type="entry name" value="Put_sensor_dom"/>
</dbReference>
<dbReference type="Proteomes" id="UP001596417">
    <property type="component" value="Unassembled WGS sequence"/>
</dbReference>
<feature type="transmembrane region" description="Helical" evidence="1">
    <location>
        <begin position="140"/>
        <end position="160"/>
    </location>
</feature>
<organism evidence="3 4">
    <name type="scientific">Halocatena marina</name>
    <dbReference type="NCBI Taxonomy" id="2934937"/>
    <lineage>
        <taxon>Archaea</taxon>
        <taxon>Methanobacteriati</taxon>
        <taxon>Methanobacteriota</taxon>
        <taxon>Stenosarchaea group</taxon>
        <taxon>Halobacteria</taxon>
        <taxon>Halobacteriales</taxon>
        <taxon>Natronomonadaceae</taxon>
        <taxon>Halocatena</taxon>
    </lineage>
</organism>
<evidence type="ECO:0000256" key="1">
    <source>
        <dbReference type="SAM" id="Phobius"/>
    </source>
</evidence>
<keyword evidence="1" id="KW-0472">Membrane</keyword>
<dbReference type="GeneID" id="76198794"/>
<keyword evidence="1" id="KW-0812">Transmembrane</keyword>
<feature type="transmembrane region" description="Helical" evidence="1">
    <location>
        <begin position="167"/>
        <end position="193"/>
    </location>
</feature>
<gene>
    <name evidence="3" type="ORF">ACFQL7_04770</name>
</gene>
<evidence type="ECO:0000313" key="4">
    <source>
        <dbReference type="Proteomes" id="UP001596417"/>
    </source>
</evidence>
<dbReference type="AlphaFoldDB" id="A0ABD5YIM6"/>
<feature type="domain" description="Putative sensor" evidence="2">
    <location>
        <begin position="2"/>
        <end position="201"/>
    </location>
</feature>
<name>A0ABD5YIM6_9EURY</name>
<feature type="transmembrane region" description="Helical" evidence="1">
    <location>
        <begin position="20"/>
        <end position="45"/>
    </location>
</feature>